<dbReference type="AlphaFoldDB" id="A0A1C3XS63"/>
<sequence>MARRPEGTFLIPSNVASLGLIYFELPATWKDWHRNAATGPTMLEVVVTGSK</sequence>
<protein>
    <submittedName>
        <fullName evidence="1">Uncharacterized protein</fullName>
    </submittedName>
</protein>
<evidence type="ECO:0000313" key="2">
    <source>
        <dbReference type="Proteomes" id="UP000199184"/>
    </source>
</evidence>
<reference evidence="2" key="1">
    <citation type="submission" date="2016-08" db="EMBL/GenBank/DDBJ databases">
        <authorList>
            <person name="Varghese N."/>
            <person name="Submissions Spin"/>
        </authorList>
    </citation>
    <scope>NUCLEOTIDE SEQUENCE [LARGE SCALE GENOMIC DNA]</scope>
    <source>
        <strain evidence="2">ERR11</strain>
    </source>
</reference>
<gene>
    <name evidence="1" type="ORF">GA0061098_103473</name>
</gene>
<organism evidence="1 2">
    <name type="scientific">Bradyrhizobium shewense</name>
    <dbReference type="NCBI Taxonomy" id="1761772"/>
    <lineage>
        <taxon>Bacteria</taxon>
        <taxon>Pseudomonadati</taxon>
        <taxon>Pseudomonadota</taxon>
        <taxon>Alphaproteobacteria</taxon>
        <taxon>Hyphomicrobiales</taxon>
        <taxon>Nitrobacteraceae</taxon>
        <taxon>Bradyrhizobium</taxon>
    </lineage>
</organism>
<dbReference type="Proteomes" id="UP000199184">
    <property type="component" value="Unassembled WGS sequence"/>
</dbReference>
<keyword evidence="2" id="KW-1185">Reference proteome</keyword>
<dbReference type="EMBL" id="FMAI01000034">
    <property type="protein sequence ID" value="SCB55098.1"/>
    <property type="molecule type" value="Genomic_DNA"/>
</dbReference>
<accession>A0A1C3XS63</accession>
<name>A0A1C3XS63_9BRAD</name>
<proteinExistence type="predicted"/>
<dbReference type="RefSeq" id="WP_165637862.1">
    <property type="nucleotide sequence ID" value="NZ_FMAI01000034.1"/>
</dbReference>
<evidence type="ECO:0000313" key="1">
    <source>
        <dbReference type="EMBL" id="SCB55098.1"/>
    </source>
</evidence>